<gene>
    <name evidence="5" type="ORF">SAMN04488029_1542</name>
</gene>
<dbReference type="STRING" id="692418.SAMN04488029_1542"/>
<name>A0A1W2G981_REIFA</name>
<evidence type="ECO:0000313" key="5">
    <source>
        <dbReference type="EMBL" id="SMD33183.1"/>
    </source>
</evidence>
<dbReference type="PROSITE" id="PS50005">
    <property type="entry name" value="TPR"/>
    <property type="match status" value="3"/>
</dbReference>
<sequence length="714" mass="82392">MIMIPNEQIIMEVKTNRTPGNGLSTKILFLTLLFVMFQFPAFSQTKKMNDKHLERLKGELTDSARIATHLHLARRYSNTDSTEMMNHLKMAGELADQIEDEVAKVDIIFVMSRFYLLRNMTREALRECELALDYSKRISYKKGEALAYARAASAYLEGGDLDTVEFLFNKAIEGQTLIDDKPGLVFSHLNLGGYHLIKGNYEIARAYYNKTLDLKEAMGKSRNYPSILMKIGNTFSEQGLYLQALEYYFQSAEIFEKVNNKRYLASTLNDIGNVFVSQNEYREALKYYEKSLKVREELEYTNGIAESLNSIGFVFIQLAEYDRAIEYLNKSFAIYMEMDDPYGIAACYNNLGEVYNKLGKVQKALEMQNQSLKLHQEIGEQVKIAATNLTIAELYLKQNDITSASSHTANGLAIAEEVKSFEELKKAYELLSNLESKRGNYKNAFDAHLKYKQYADSLINQENTKAITKMEAKYEFQQEKDSIAFAQEKIQLDYEQEIEQKKTINQAAIGAAALVFIILILLYRSYLIKQRKNLELHHKNEMIESKNNELVSKNEEIMTLRETEKKMSEESLALKERELTNITMLSHEKNELLQQIGNQIGKIGDKVDEKIIPDLKEIKQTIKSNISNESWNAFTYHFEQVHPEFFNKLKESYDELNQNDLRLCAYIKVGLNNKVIAQMNNITLAGVKKNINRLKKKLELEADDSLRDFMMKFI</sequence>
<dbReference type="SUPFAM" id="SSF48452">
    <property type="entry name" value="TPR-like"/>
    <property type="match status" value="2"/>
</dbReference>
<feature type="repeat" description="TPR" evidence="3">
    <location>
        <begin position="265"/>
        <end position="298"/>
    </location>
</feature>
<dbReference type="Proteomes" id="UP000192472">
    <property type="component" value="Unassembled WGS sequence"/>
</dbReference>
<dbReference type="OrthoDB" id="1523128at2"/>
<reference evidence="5 6" key="1">
    <citation type="submission" date="2017-04" db="EMBL/GenBank/DDBJ databases">
        <authorList>
            <person name="Afonso C.L."/>
            <person name="Miller P.J."/>
            <person name="Scott M.A."/>
            <person name="Spackman E."/>
            <person name="Goraichik I."/>
            <person name="Dimitrov K.M."/>
            <person name="Suarez D.L."/>
            <person name="Swayne D.E."/>
        </authorList>
    </citation>
    <scope>NUCLEOTIDE SEQUENCE [LARGE SCALE GENOMIC DNA]</scope>
    <source>
        <strain evidence="5 6">DSM 26133</strain>
    </source>
</reference>
<keyword evidence="2 3" id="KW-0802">TPR repeat</keyword>
<dbReference type="GO" id="GO:0003677">
    <property type="term" value="F:DNA binding"/>
    <property type="evidence" value="ECO:0007669"/>
    <property type="project" value="InterPro"/>
</dbReference>
<dbReference type="SMART" id="SM00028">
    <property type="entry name" value="TPR"/>
    <property type="match status" value="6"/>
</dbReference>
<keyword evidence="1" id="KW-0677">Repeat</keyword>
<dbReference type="AlphaFoldDB" id="A0A1W2G981"/>
<keyword evidence="4" id="KW-0812">Transmembrane</keyword>
<evidence type="ECO:0000256" key="2">
    <source>
        <dbReference type="ARBA" id="ARBA00022803"/>
    </source>
</evidence>
<protein>
    <submittedName>
        <fullName evidence="5">Tetratricopeptide repeat-containing protein</fullName>
    </submittedName>
</protein>
<evidence type="ECO:0000256" key="1">
    <source>
        <dbReference type="ARBA" id="ARBA00022737"/>
    </source>
</evidence>
<dbReference type="InterPro" id="IPR011990">
    <property type="entry name" value="TPR-like_helical_dom_sf"/>
</dbReference>
<evidence type="ECO:0000313" key="6">
    <source>
        <dbReference type="Proteomes" id="UP000192472"/>
    </source>
</evidence>
<evidence type="ECO:0000256" key="4">
    <source>
        <dbReference type="SAM" id="Phobius"/>
    </source>
</evidence>
<dbReference type="InterPro" id="IPR019734">
    <property type="entry name" value="TPR_rpt"/>
</dbReference>
<keyword evidence="4" id="KW-1133">Transmembrane helix</keyword>
<feature type="transmembrane region" description="Helical" evidence="4">
    <location>
        <begin position="504"/>
        <end position="523"/>
    </location>
</feature>
<accession>A0A1W2G981</accession>
<dbReference type="SUPFAM" id="SSF46894">
    <property type="entry name" value="C-terminal effector domain of the bipartite response regulators"/>
    <property type="match status" value="1"/>
</dbReference>
<dbReference type="PANTHER" id="PTHR45641">
    <property type="entry name" value="TETRATRICOPEPTIDE REPEAT PROTEIN (AFU_ORTHOLOGUE AFUA_6G03870)"/>
    <property type="match status" value="1"/>
</dbReference>
<dbReference type="Pfam" id="PF13424">
    <property type="entry name" value="TPR_12"/>
    <property type="match status" value="2"/>
</dbReference>
<dbReference type="PROSITE" id="PS50293">
    <property type="entry name" value="TPR_REGION"/>
    <property type="match status" value="1"/>
</dbReference>
<dbReference type="Gene3D" id="1.25.40.10">
    <property type="entry name" value="Tetratricopeptide repeat domain"/>
    <property type="match status" value="3"/>
</dbReference>
<dbReference type="PANTHER" id="PTHR45641:SF19">
    <property type="entry name" value="NEPHROCYSTIN-3"/>
    <property type="match status" value="1"/>
</dbReference>
<dbReference type="GO" id="GO:0006355">
    <property type="term" value="P:regulation of DNA-templated transcription"/>
    <property type="evidence" value="ECO:0007669"/>
    <property type="project" value="InterPro"/>
</dbReference>
<feature type="repeat" description="TPR" evidence="3">
    <location>
        <begin position="305"/>
        <end position="338"/>
    </location>
</feature>
<dbReference type="EMBL" id="FWYF01000001">
    <property type="protein sequence ID" value="SMD33183.1"/>
    <property type="molecule type" value="Genomic_DNA"/>
</dbReference>
<proteinExistence type="predicted"/>
<evidence type="ECO:0000256" key="3">
    <source>
        <dbReference type="PROSITE-ProRule" id="PRU00339"/>
    </source>
</evidence>
<organism evidence="5 6">
    <name type="scientific">Reichenbachiella faecimaris</name>
    <dbReference type="NCBI Taxonomy" id="692418"/>
    <lineage>
        <taxon>Bacteria</taxon>
        <taxon>Pseudomonadati</taxon>
        <taxon>Bacteroidota</taxon>
        <taxon>Cytophagia</taxon>
        <taxon>Cytophagales</taxon>
        <taxon>Reichenbachiellaceae</taxon>
        <taxon>Reichenbachiella</taxon>
    </lineage>
</organism>
<dbReference type="InterPro" id="IPR016032">
    <property type="entry name" value="Sig_transdc_resp-reg_C-effctor"/>
</dbReference>
<keyword evidence="6" id="KW-1185">Reference proteome</keyword>
<keyword evidence="4" id="KW-0472">Membrane</keyword>
<feature type="repeat" description="TPR" evidence="3">
    <location>
        <begin position="345"/>
        <end position="378"/>
    </location>
</feature>